<protein>
    <submittedName>
        <fullName evidence="2">(wild Malaysian banana) hypothetical protein</fullName>
    </submittedName>
</protein>
<name>A0A8D7ACZ3_MUSAM</name>
<evidence type="ECO:0000313" key="2">
    <source>
        <dbReference type="EMBL" id="CAG1846368.1"/>
    </source>
</evidence>
<feature type="compositionally biased region" description="Polar residues" evidence="1">
    <location>
        <begin position="1"/>
        <end position="17"/>
    </location>
</feature>
<proteinExistence type="predicted"/>
<sequence length="123" mass="13368">MNVSISSTADTFETNVNEVDGAASDQESMSFSRPDSLARGKAEGLAHSAKLNGIAPDVHLSKEENEKLREMLERLLEALLGVIADVNGRVKGFGEKTLAKEKMQGKKLQTKNEPSSHKSCIIR</sequence>
<accession>A0A8D7ACZ3</accession>
<organism evidence="2">
    <name type="scientific">Musa acuminata subsp. malaccensis</name>
    <name type="common">Wild banana</name>
    <name type="synonym">Musa malaccensis</name>
    <dbReference type="NCBI Taxonomy" id="214687"/>
    <lineage>
        <taxon>Eukaryota</taxon>
        <taxon>Viridiplantae</taxon>
        <taxon>Streptophyta</taxon>
        <taxon>Embryophyta</taxon>
        <taxon>Tracheophyta</taxon>
        <taxon>Spermatophyta</taxon>
        <taxon>Magnoliopsida</taxon>
        <taxon>Liliopsida</taxon>
        <taxon>Zingiberales</taxon>
        <taxon>Musaceae</taxon>
        <taxon>Musa</taxon>
    </lineage>
</organism>
<reference evidence="2" key="1">
    <citation type="submission" date="2021-03" db="EMBL/GenBank/DDBJ databases">
        <authorList>
            <consortium name="Genoscope - CEA"/>
            <person name="William W."/>
        </authorList>
    </citation>
    <scope>NUCLEOTIDE SEQUENCE</scope>
    <source>
        <strain evidence="2">Doubled-haploid Pahang</strain>
    </source>
</reference>
<dbReference type="EMBL" id="HG996471">
    <property type="protein sequence ID" value="CAG1846368.1"/>
    <property type="molecule type" value="Genomic_DNA"/>
</dbReference>
<feature type="region of interest" description="Disordered" evidence="1">
    <location>
        <begin position="103"/>
        <end position="123"/>
    </location>
</feature>
<evidence type="ECO:0000256" key="1">
    <source>
        <dbReference type="SAM" id="MobiDB-lite"/>
    </source>
</evidence>
<dbReference type="AlphaFoldDB" id="A0A8D7ACZ3"/>
<gene>
    <name evidence="2" type="ORF">GSMUA_161630.1</name>
</gene>
<feature type="region of interest" description="Disordered" evidence="1">
    <location>
        <begin position="1"/>
        <end position="44"/>
    </location>
</feature>